<accession>A0A6H5GRL3</accession>
<proteinExistence type="predicted"/>
<gene>
    <name evidence="1" type="ORF">NTEN_LOCUS11072</name>
</gene>
<reference evidence="1 2" key="1">
    <citation type="submission" date="2020-02" db="EMBL/GenBank/DDBJ databases">
        <authorList>
            <person name="Ferguson B K."/>
        </authorList>
    </citation>
    <scope>NUCLEOTIDE SEQUENCE [LARGE SCALE GENOMIC DNA]</scope>
</reference>
<evidence type="ECO:0000313" key="1">
    <source>
        <dbReference type="EMBL" id="CAB0005595.1"/>
    </source>
</evidence>
<protein>
    <submittedName>
        <fullName evidence="1">Uncharacterized protein</fullName>
    </submittedName>
</protein>
<organism evidence="1 2">
    <name type="scientific">Nesidiocoris tenuis</name>
    <dbReference type="NCBI Taxonomy" id="355587"/>
    <lineage>
        <taxon>Eukaryota</taxon>
        <taxon>Metazoa</taxon>
        <taxon>Ecdysozoa</taxon>
        <taxon>Arthropoda</taxon>
        <taxon>Hexapoda</taxon>
        <taxon>Insecta</taxon>
        <taxon>Pterygota</taxon>
        <taxon>Neoptera</taxon>
        <taxon>Paraneoptera</taxon>
        <taxon>Hemiptera</taxon>
        <taxon>Heteroptera</taxon>
        <taxon>Panheteroptera</taxon>
        <taxon>Cimicomorpha</taxon>
        <taxon>Miridae</taxon>
        <taxon>Dicyphina</taxon>
        <taxon>Nesidiocoris</taxon>
    </lineage>
</organism>
<keyword evidence="2" id="KW-1185">Reference proteome</keyword>
<dbReference type="AlphaFoldDB" id="A0A6H5GRL3"/>
<dbReference type="EMBL" id="CADCXU010016563">
    <property type="protein sequence ID" value="CAB0005595.1"/>
    <property type="molecule type" value="Genomic_DNA"/>
</dbReference>
<evidence type="ECO:0000313" key="2">
    <source>
        <dbReference type="Proteomes" id="UP000479000"/>
    </source>
</evidence>
<sequence length="52" mass="6140">MFFQIFSLQIPNRHHVQAARGRKGREPPTLALNWWNSKRNSTTIDIYAGREE</sequence>
<dbReference type="Proteomes" id="UP000479000">
    <property type="component" value="Unassembled WGS sequence"/>
</dbReference>
<name>A0A6H5GRL3_9HEMI</name>